<evidence type="ECO:0000256" key="2">
    <source>
        <dbReference type="ARBA" id="ARBA00022729"/>
    </source>
</evidence>
<dbReference type="InterPro" id="IPR028082">
    <property type="entry name" value="Peripla_BP_I"/>
</dbReference>
<dbReference type="PROSITE" id="PS51257">
    <property type="entry name" value="PROKAR_LIPOPROTEIN"/>
    <property type="match status" value="1"/>
</dbReference>
<evidence type="ECO:0000313" key="6">
    <source>
        <dbReference type="Proteomes" id="UP000077381"/>
    </source>
</evidence>
<dbReference type="GO" id="GO:0030288">
    <property type="term" value="C:outer membrane-bounded periplasmic space"/>
    <property type="evidence" value="ECO:0007669"/>
    <property type="project" value="TreeGrafter"/>
</dbReference>
<dbReference type="GO" id="GO:0030246">
    <property type="term" value="F:carbohydrate binding"/>
    <property type="evidence" value="ECO:0007669"/>
    <property type="project" value="TreeGrafter"/>
</dbReference>
<dbReference type="STRING" id="1716141.STSP_59840"/>
<dbReference type="EMBL" id="LOHS01000125">
    <property type="protein sequence ID" value="OAH10696.1"/>
    <property type="molecule type" value="Genomic_DNA"/>
</dbReference>
<comment type="subcellular location">
    <subcellularLocation>
        <location evidence="1">Cell envelope</location>
    </subcellularLocation>
</comment>
<evidence type="ECO:0000256" key="3">
    <source>
        <dbReference type="SAM" id="SignalP"/>
    </source>
</evidence>
<keyword evidence="6" id="KW-1185">Reference proteome</keyword>
<dbReference type="InterPro" id="IPR025997">
    <property type="entry name" value="SBP_2_dom"/>
</dbReference>
<dbReference type="Pfam" id="PF13407">
    <property type="entry name" value="Peripla_BP_4"/>
    <property type="match status" value="1"/>
</dbReference>
<protein>
    <submittedName>
        <fullName evidence="5">D-xylose-binding periplasmic protein</fullName>
    </submittedName>
</protein>
<feature type="signal peptide" evidence="3">
    <location>
        <begin position="1"/>
        <end position="19"/>
    </location>
</feature>
<name>A0A177HIY4_9ACTN</name>
<keyword evidence="2 3" id="KW-0732">Signal</keyword>
<sequence>MPVKAYRCGAAALAAVCLAAGLAACGEAGESGASRRGGPTIGLLLPDIQVSRYETFDRPLIEKKVKELCPECTVKYANAKGDVAAQHQQVDSMITSGVRVLLIDVVDAASLRSSIVKARDAGIPVVAYDRIADGPVSAIVAYDLVEAGKEQSEALLRALGDKARSAQIVMLDTPPVIQETVLRTKGSLSALQGKVRAVRTYTVGALGAERAYSGMSDAIADLGADNIDGVVASNDLMASGAISALKAAHISPLPPVTGMDTELTAVQRIVQGEQYMTVYKPYKPEADAAAEIAVLLARGRRINHIAKDQINSPTTQGIPAVVLTPIPVTVDNIKDAVVKDGTYTIDQICTPKFASACEKAGLTY</sequence>
<evidence type="ECO:0000256" key="1">
    <source>
        <dbReference type="ARBA" id="ARBA00004196"/>
    </source>
</evidence>
<accession>A0A177HIY4</accession>
<gene>
    <name evidence="5" type="primary">xylF_6</name>
    <name evidence="5" type="ORF">STSP_59840</name>
</gene>
<dbReference type="PANTHER" id="PTHR30036">
    <property type="entry name" value="D-XYLOSE-BINDING PERIPLASMIC PROTEIN"/>
    <property type="match status" value="1"/>
</dbReference>
<comment type="caution">
    <text evidence="5">The sequence shown here is derived from an EMBL/GenBank/DDBJ whole genome shotgun (WGS) entry which is preliminary data.</text>
</comment>
<dbReference type="AlphaFoldDB" id="A0A177HIY4"/>
<organism evidence="5 6">
    <name type="scientific">Streptomyces jeddahensis</name>
    <dbReference type="NCBI Taxonomy" id="1716141"/>
    <lineage>
        <taxon>Bacteria</taxon>
        <taxon>Bacillati</taxon>
        <taxon>Actinomycetota</taxon>
        <taxon>Actinomycetes</taxon>
        <taxon>Kitasatosporales</taxon>
        <taxon>Streptomycetaceae</taxon>
        <taxon>Streptomyces</taxon>
    </lineage>
</organism>
<feature type="domain" description="Periplasmic binding protein" evidence="4">
    <location>
        <begin position="41"/>
        <end position="300"/>
    </location>
</feature>
<dbReference type="SUPFAM" id="SSF53822">
    <property type="entry name" value="Periplasmic binding protein-like I"/>
    <property type="match status" value="1"/>
</dbReference>
<evidence type="ECO:0000259" key="4">
    <source>
        <dbReference type="Pfam" id="PF13407"/>
    </source>
</evidence>
<evidence type="ECO:0000313" key="5">
    <source>
        <dbReference type="EMBL" id="OAH10696.1"/>
    </source>
</evidence>
<dbReference type="InterPro" id="IPR050555">
    <property type="entry name" value="Bact_Solute-Bind_Prot2"/>
</dbReference>
<dbReference type="Proteomes" id="UP000077381">
    <property type="component" value="Unassembled WGS sequence"/>
</dbReference>
<dbReference type="PANTHER" id="PTHR30036:SF1">
    <property type="entry name" value="D-XYLOSE-BINDING PERIPLASMIC PROTEIN"/>
    <property type="match status" value="1"/>
</dbReference>
<reference evidence="5 6" key="1">
    <citation type="submission" date="2015-12" db="EMBL/GenBank/DDBJ databases">
        <title>Genome sequence of Streptomyces sp. G25.</title>
        <authorList>
            <person name="Poehlein A."/>
            <person name="Roettig A."/>
            <person name="Hiessl S."/>
            <person name="Hauschild P."/>
            <person name="Schauer J."/>
            <person name="Madkour M.H."/>
            <person name="Al-Ansari A.M."/>
            <person name="Almakishah N.H."/>
            <person name="Steinbuechel A."/>
            <person name="Daniel R."/>
        </authorList>
    </citation>
    <scope>NUCLEOTIDE SEQUENCE [LARGE SCALE GENOMIC DNA]</scope>
    <source>
        <strain evidence="6">G25(2015)</strain>
    </source>
</reference>
<feature type="chain" id="PRO_5038993642" evidence="3">
    <location>
        <begin position="20"/>
        <end position="364"/>
    </location>
</feature>
<dbReference type="PATRIC" id="fig|1716141.3.peg.6295"/>
<dbReference type="Gene3D" id="3.40.50.2300">
    <property type="match status" value="2"/>
</dbReference>
<proteinExistence type="predicted"/>